<proteinExistence type="predicted"/>
<reference evidence="2" key="1">
    <citation type="journal article" date="2011" name="MBio">
        <title>Novel metabolic attributes of the genus Cyanothece, comprising a group of unicellular nitrogen-fixing Cyanobacteria.</title>
        <authorList>
            <person name="Bandyopadhyay A."/>
            <person name="Elvitigala T."/>
            <person name="Welsh E."/>
            <person name="Stockel J."/>
            <person name="Liberton M."/>
            <person name="Min H."/>
            <person name="Sherman L.A."/>
            <person name="Pakrasi H.B."/>
        </authorList>
    </citation>
    <scope>NUCLEOTIDE SEQUENCE [LARGE SCALE GENOMIC DNA]</scope>
    <source>
        <strain evidence="2">PCC 7822</strain>
        <plasmid evidence="2">Cy782203</plasmid>
    </source>
</reference>
<keyword evidence="1" id="KW-0614">Plasmid</keyword>
<organism evidence="1 2">
    <name type="scientific">Gloeothece verrucosa (strain PCC 7822)</name>
    <name type="common">Cyanothece sp. (strain PCC 7822)</name>
    <dbReference type="NCBI Taxonomy" id="497965"/>
    <lineage>
        <taxon>Bacteria</taxon>
        <taxon>Bacillati</taxon>
        <taxon>Cyanobacteriota</taxon>
        <taxon>Cyanophyceae</taxon>
        <taxon>Oscillatoriophycideae</taxon>
        <taxon>Chroococcales</taxon>
        <taxon>Aphanothecaceae</taxon>
        <taxon>Gloeothece</taxon>
        <taxon>Gloeothece verrucosa</taxon>
    </lineage>
</organism>
<dbReference type="RefSeq" id="WP_013325676.1">
    <property type="nucleotide sequence ID" value="NC_014502.1"/>
</dbReference>
<sequence>MLFSQQTALTLIQSNDPFPVDFEQAWNWIAYSTKQKAKNKLLNNFEKGIDYLTEWVKTPSGGRPSESIKLSIDCFKSFGMMAGTQKGKEIRRYFLECERIAKQAVEIIPAQAKEIEKLKLEVELARIQERLLMTTQAIATLHGSEMVALILGKPDAIVTKTERVETLVPVDEYGRAITRYDGVGITYLARRYGFGNNTKACYHWLATIGVSDEQWLIEPALVKAKKLPRDLIPWLDRQHSAKKGTRQMLLGEFNNPND</sequence>
<dbReference type="EMBL" id="CP002201">
    <property type="protein sequence ID" value="ADN18551.1"/>
    <property type="molecule type" value="Genomic_DNA"/>
</dbReference>
<dbReference type="Proteomes" id="UP000008206">
    <property type="component" value="Plasmid Cy782203"/>
</dbReference>
<geneLocation type="plasmid" evidence="1 2">
    <name>Cy782203</name>
</geneLocation>
<dbReference type="AlphaFoldDB" id="E0UNM1"/>
<gene>
    <name evidence="1" type="ordered locus">Cyan7822_6907</name>
</gene>
<evidence type="ECO:0000313" key="2">
    <source>
        <dbReference type="Proteomes" id="UP000008206"/>
    </source>
</evidence>
<dbReference type="OrthoDB" id="570998at2"/>
<name>E0UNM1_GLOV7</name>
<dbReference type="HOGENOM" id="CLU_1084698_0_0_3"/>
<dbReference type="KEGG" id="cyj:Cyan7822_6907"/>
<keyword evidence="2" id="KW-1185">Reference proteome</keyword>
<accession>E0UNM1</accession>
<evidence type="ECO:0000313" key="1">
    <source>
        <dbReference type="EMBL" id="ADN18551.1"/>
    </source>
</evidence>
<protein>
    <submittedName>
        <fullName evidence="1">Uncharacterized protein</fullName>
    </submittedName>
</protein>